<proteinExistence type="predicted"/>
<keyword evidence="2" id="KW-0472">Membrane</keyword>
<keyword evidence="2" id="KW-1133">Transmembrane helix</keyword>
<keyword evidence="4" id="KW-1185">Reference proteome</keyword>
<gene>
    <name evidence="3" type="ORF">TrVE_jg11163</name>
</gene>
<protein>
    <submittedName>
        <fullName evidence="3">Uncharacterized protein</fullName>
    </submittedName>
</protein>
<accession>A0A9W7EKD2</accession>
<evidence type="ECO:0000256" key="2">
    <source>
        <dbReference type="SAM" id="Phobius"/>
    </source>
</evidence>
<name>A0A9W7EKD2_9STRA</name>
<feature type="transmembrane region" description="Helical" evidence="2">
    <location>
        <begin position="48"/>
        <end position="72"/>
    </location>
</feature>
<keyword evidence="2" id="KW-0812">Transmembrane</keyword>
<feature type="transmembrane region" description="Helical" evidence="2">
    <location>
        <begin position="203"/>
        <end position="222"/>
    </location>
</feature>
<reference evidence="4" key="1">
    <citation type="journal article" date="2023" name="Commun. Biol.">
        <title>Genome analysis of Parmales, the sister group of diatoms, reveals the evolutionary specialization of diatoms from phago-mixotrophs to photoautotrophs.</title>
        <authorList>
            <person name="Ban H."/>
            <person name="Sato S."/>
            <person name="Yoshikawa S."/>
            <person name="Yamada K."/>
            <person name="Nakamura Y."/>
            <person name="Ichinomiya M."/>
            <person name="Sato N."/>
            <person name="Blanc-Mathieu R."/>
            <person name="Endo H."/>
            <person name="Kuwata A."/>
            <person name="Ogata H."/>
        </authorList>
    </citation>
    <scope>NUCLEOTIDE SEQUENCE [LARGE SCALE GENOMIC DNA]</scope>
    <source>
        <strain evidence="4">NIES 3699</strain>
    </source>
</reference>
<evidence type="ECO:0000313" key="4">
    <source>
        <dbReference type="Proteomes" id="UP001165160"/>
    </source>
</evidence>
<dbReference type="EMBL" id="BRXX01000033">
    <property type="protein sequence ID" value="GMH84064.1"/>
    <property type="molecule type" value="Genomic_DNA"/>
</dbReference>
<evidence type="ECO:0000256" key="1">
    <source>
        <dbReference type="SAM" id="MobiDB-lite"/>
    </source>
</evidence>
<dbReference type="Proteomes" id="UP001165160">
    <property type="component" value="Unassembled WGS sequence"/>
</dbReference>
<dbReference type="AlphaFoldDB" id="A0A9W7EKD2"/>
<sequence length="322" mass="36402">MGDPINDAEILTTRTISLAAALLSLRDTLATDTASGKSSALWFTTNDWFMDLFCALVLILVVRANLFLFAGLDKDVRNALTRVLSTVRSSSMRESEPPEEDDKARHRGHSGANEIYFLQVSNIQTSESFREIIVLQNELRVDLMPEAERKRWVSRDSSQSTSTCRRRLREVLLFLLMFIVPAVVISTYFELQTRKGFDMSTDFKLAFVWMFTFLPSFLYIIMEVLVWKKKKTWVSAPTTVEDNSNNNNNNNEVEALPDEESPTEVISPVHNDDDNNNNEGVEMKEMEGRSARGKPSVIKTPSSKGAVSVATLTRKFEKTAVL</sequence>
<feature type="compositionally biased region" description="Basic and acidic residues" evidence="1">
    <location>
        <begin position="281"/>
        <end position="290"/>
    </location>
</feature>
<evidence type="ECO:0000313" key="3">
    <source>
        <dbReference type="EMBL" id="GMH84064.1"/>
    </source>
</evidence>
<comment type="caution">
    <text evidence="3">The sequence shown here is derived from an EMBL/GenBank/DDBJ whole genome shotgun (WGS) entry which is preliminary data.</text>
</comment>
<feature type="transmembrane region" description="Helical" evidence="2">
    <location>
        <begin position="171"/>
        <end position="191"/>
    </location>
</feature>
<organism evidence="3 4">
    <name type="scientific">Triparma verrucosa</name>
    <dbReference type="NCBI Taxonomy" id="1606542"/>
    <lineage>
        <taxon>Eukaryota</taxon>
        <taxon>Sar</taxon>
        <taxon>Stramenopiles</taxon>
        <taxon>Ochrophyta</taxon>
        <taxon>Bolidophyceae</taxon>
        <taxon>Parmales</taxon>
        <taxon>Triparmaceae</taxon>
        <taxon>Triparma</taxon>
    </lineage>
</organism>
<feature type="region of interest" description="Disordered" evidence="1">
    <location>
        <begin position="238"/>
        <end position="305"/>
    </location>
</feature>